<keyword evidence="2" id="KW-0378">Hydrolase</keyword>
<dbReference type="EMBL" id="AJAT01000015">
    <property type="protein sequence ID" value="EOL43896.1"/>
    <property type="molecule type" value="Genomic_DNA"/>
</dbReference>
<reference evidence="4 5" key="1">
    <citation type="submission" date="2013-02" db="EMBL/GenBank/DDBJ databases">
        <title>The Genome Sequence of Enterococcus phoeniculicola BAA-412.</title>
        <authorList>
            <consortium name="The Broad Institute Genome Sequencing Platform"/>
            <consortium name="The Broad Institute Genome Sequencing Center for Infectious Disease"/>
            <person name="Earl A.M."/>
            <person name="Gilmore M.S."/>
            <person name="Lebreton F."/>
            <person name="Walker B."/>
            <person name="Young S.K."/>
            <person name="Zeng Q."/>
            <person name="Gargeya S."/>
            <person name="Fitzgerald M."/>
            <person name="Haas B."/>
            <person name="Abouelleil A."/>
            <person name="Alvarado L."/>
            <person name="Arachchi H.M."/>
            <person name="Berlin A.M."/>
            <person name="Chapman S.B."/>
            <person name="Dewar J."/>
            <person name="Goldberg J."/>
            <person name="Griggs A."/>
            <person name="Gujja S."/>
            <person name="Hansen M."/>
            <person name="Howarth C."/>
            <person name="Imamovic A."/>
            <person name="Larimer J."/>
            <person name="McCowan C."/>
            <person name="Murphy C."/>
            <person name="Neiman D."/>
            <person name="Pearson M."/>
            <person name="Priest M."/>
            <person name="Roberts A."/>
            <person name="Saif S."/>
            <person name="Shea T."/>
            <person name="Sisk P."/>
            <person name="Sykes S."/>
            <person name="Wortman J."/>
            <person name="Nusbaum C."/>
            <person name="Birren B."/>
        </authorList>
    </citation>
    <scope>NUCLEOTIDE SEQUENCE [LARGE SCALE GENOMIC DNA]</scope>
    <source>
        <strain evidence="4 5">ATCC BAA-412</strain>
    </source>
</reference>
<comment type="caution">
    <text evidence="4">The sequence shown here is derived from an EMBL/GenBank/DDBJ whole genome shotgun (WGS) entry which is preliminary data.</text>
</comment>
<evidence type="ECO:0000259" key="3">
    <source>
        <dbReference type="SMART" id="SM00047"/>
    </source>
</evidence>
<dbReference type="Pfam" id="PF01832">
    <property type="entry name" value="Glucosaminidase"/>
    <property type="match status" value="1"/>
</dbReference>
<dbReference type="eggNOG" id="COG1705">
    <property type="taxonomic scope" value="Bacteria"/>
</dbReference>
<dbReference type="HOGENOM" id="CLU_013771_0_0_9"/>
<dbReference type="PANTHER" id="PTHR33308">
    <property type="entry name" value="PEPTIDOGLYCAN HYDROLASE FLGJ"/>
    <property type="match status" value="1"/>
</dbReference>
<evidence type="ECO:0000313" key="5">
    <source>
        <dbReference type="Proteomes" id="UP000013785"/>
    </source>
</evidence>
<dbReference type="STRING" id="154621.RV11_GL001089"/>
<dbReference type="InterPro" id="IPR002901">
    <property type="entry name" value="MGlyc_endo_b_GlcNAc-like_dom"/>
</dbReference>
<dbReference type="AlphaFoldDB" id="R3W7W3"/>
<gene>
    <name evidence="4" type="ORF">UC3_01877</name>
</gene>
<sequence>MSVRRTYKKKKQTMSIPTLLLGLIIIGMAFVFSLKSIADPLIESDDPQSVEALSHEEFIKRLAPHAQELQEGYGILPSIVLGQAILESNWGQSSLASKYNNLFGMKSFGDEKKVNLETKEFINEEWIVIQGDFKVYNSWEDSMDDHTMLFVNGVTWNPGQYEKVLMAKNYKQAAKALQDGGYATDPTYAQKIIEVIETYNLDKYDGR</sequence>
<evidence type="ECO:0000256" key="1">
    <source>
        <dbReference type="ARBA" id="ARBA00010266"/>
    </source>
</evidence>
<dbReference type="SMART" id="SM00047">
    <property type="entry name" value="LYZ2"/>
    <property type="match status" value="1"/>
</dbReference>
<dbReference type="OrthoDB" id="977752at2"/>
<dbReference type="Proteomes" id="UP000013785">
    <property type="component" value="Unassembled WGS sequence"/>
</dbReference>
<dbReference type="GO" id="GO:0004040">
    <property type="term" value="F:amidase activity"/>
    <property type="evidence" value="ECO:0007669"/>
    <property type="project" value="InterPro"/>
</dbReference>
<evidence type="ECO:0000256" key="2">
    <source>
        <dbReference type="ARBA" id="ARBA00022801"/>
    </source>
</evidence>
<accession>R3W7W3</accession>
<dbReference type="PRINTS" id="PR01002">
    <property type="entry name" value="FLGFLGJ"/>
</dbReference>
<feature type="domain" description="Mannosyl-glycoprotein endo-beta-N-acetylglucosamidase-like" evidence="3">
    <location>
        <begin position="48"/>
        <end position="205"/>
    </location>
</feature>
<dbReference type="PANTHER" id="PTHR33308:SF10">
    <property type="entry name" value="EXO-GLUCOSAMINIDASE LYTG"/>
    <property type="match status" value="1"/>
</dbReference>
<dbReference type="InterPro" id="IPR051056">
    <property type="entry name" value="Glycosyl_Hydrolase_73"/>
</dbReference>
<proteinExistence type="inferred from homology"/>
<keyword evidence="5" id="KW-1185">Reference proteome</keyword>
<evidence type="ECO:0000313" key="4">
    <source>
        <dbReference type="EMBL" id="EOL43896.1"/>
    </source>
</evidence>
<dbReference type="PATRIC" id="fig|1158610.3.peg.1871"/>
<organism evidence="4 5">
    <name type="scientific">Enterococcus phoeniculicola ATCC BAA-412</name>
    <dbReference type="NCBI Taxonomy" id="1158610"/>
    <lineage>
        <taxon>Bacteria</taxon>
        <taxon>Bacillati</taxon>
        <taxon>Bacillota</taxon>
        <taxon>Bacilli</taxon>
        <taxon>Lactobacillales</taxon>
        <taxon>Enterococcaceae</taxon>
        <taxon>Enterococcus</taxon>
    </lineage>
</organism>
<protein>
    <submittedName>
        <fullName evidence="4">N-acetylmuramoyl-L-alanine amidase</fullName>
    </submittedName>
</protein>
<name>R3W7W3_9ENTE</name>
<comment type="similarity">
    <text evidence="1">Belongs to the glycosyl hydrolase 73 family.</text>
</comment>
<dbReference type="Gene3D" id="4.10.80.30">
    <property type="entry name" value="DNA polymerase, domain 6"/>
    <property type="match status" value="1"/>
</dbReference>
<dbReference type="Gene3D" id="1.10.530.10">
    <property type="match status" value="1"/>
</dbReference>